<evidence type="ECO:0000313" key="2">
    <source>
        <dbReference type="Proteomes" id="UP000027222"/>
    </source>
</evidence>
<dbReference type="STRING" id="685588.A0A067T0U5"/>
<accession>A0A067T0U5</accession>
<dbReference type="Proteomes" id="UP000027222">
    <property type="component" value="Unassembled WGS sequence"/>
</dbReference>
<gene>
    <name evidence="1" type="ORF">GALMADRAFT_139648</name>
</gene>
<dbReference type="AlphaFoldDB" id="A0A067T0U5"/>
<keyword evidence="2" id="KW-1185">Reference proteome</keyword>
<dbReference type="HOGENOM" id="CLU_1086033_0_0_1"/>
<dbReference type="EMBL" id="KL142378">
    <property type="protein sequence ID" value="KDR76766.1"/>
    <property type="molecule type" value="Genomic_DNA"/>
</dbReference>
<name>A0A067T0U5_GALM3</name>
<evidence type="ECO:0000313" key="1">
    <source>
        <dbReference type="EMBL" id="KDR76766.1"/>
    </source>
</evidence>
<protein>
    <submittedName>
        <fullName evidence="1">Uncharacterized protein</fullName>
    </submittedName>
</protein>
<organism evidence="1 2">
    <name type="scientific">Galerina marginata (strain CBS 339.88)</name>
    <dbReference type="NCBI Taxonomy" id="685588"/>
    <lineage>
        <taxon>Eukaryota</taxon>
        <taxon>Fungi</taxon>
        <taxon>Dikarya</taxon>
        <taxon>Basidiomycota</taxon>
        <taxon>Agaricomycotina</taxon>
        <taxon>Agaricomycetes</taxon>
        <taxon>Agaricomycetidae</taxon>
        <taxon>Agaricales</taxon>
        <taxon>Agaricineae</taxon>
        <taxon>Strophariaceae</taxon>
        <taxon>Galerina</taxon>
    </lineage>
</organism>
<proteinExistence type="predicted"/>
<sequence>MDIIHILQQFLVGRKLYEYRNLIGESYIPGLTKEDVEKLEAASRLQLNSFNQTGVVFEIHPAIRSYCLTYAEFLPESAYTSREMALAMHWKEPGYLRCRFHRAPLLDYPSDTTVDSDGNFKGVAFRPSGLSLTILTDPPLLANHMQCGCPIQDVLLEFFLFKTRRVNSSHPQYAVKSYSMNMTVVPPPIRAFVCEGFRQDTALDIQDIYDQQYGQEGFEDRLEVLKAIRLLNRIKGRNVESVPLYSGGKELRSLGL</sequence>
<reference evidence="2" key="1">
    <citation type="journal article" date="2014" name="Proc. Natl. Acad. Sci. U.S.A.">
        <title>Extensive sampling of basidiomycete genomes demonstrates inadequacy of the white-rot/brown-rot paradigm for wood decay fungi.</title>
        <authorList>
            <person name="Riley R."/>
            <person name="Salamov A.A."/>
            <person name="Brown D.W."/>
            <person name="Nagy L.G."/>
            <person name="Floudas D."/>
            <person name="Held B.W."/>
            <person name="Levasseur A."/>
            <person name="Lombard V."/>
            <person name="Morin E."/>
            <person name="Otillar R."/>
            <person name="Lindquist E.A."/>
            <person name="Sun H."/>
            <person name="LaButti K.M."/>
            <person name="Schmutz J."/>
            <person name="Jabbour D."/>
            <person name="Luo H."/>
            <person name="Baker S.E."/>
            <person name="Pisabarro A.G."/>
            <person name="Walton J.D."/>
            <person name="Blanchette R.A."/>
            <person name="Henrissat B."/>
            <person name="Martin F."/>
            <person name="Cullen D."/>
            <person name="Hibbett D.S."/>
            <person name="Grigoriev I.V."/>
        </authorList>
    </citation>
    <scope>NUCLEOTIDE SEQUENCE [LARGE SCALE GENOMIC DNA]</scope>
    <source>
        <strain evidence="2">CBS 339.88</strain>
    </source>
</reference>
<dbReference type="OrthoDB" id="3065406at2759"/>